<keyword evidence="3" id="KW-0378">Hydrolase</keyword>
<evidence type="ECO:0000313" key="10">
    <source>
        <dbReference type="EMBL" id="MDR6968831.1"/>
    </source>
</evidence>
<keyword evidence="6" id="KW-0624">Polysaccharide degradation</keyword>
<protein>
    <submittedName>
        <fullName evidence="10">Photosystem II stability/assembly factor-like uncharacterized protein</fullName>
    </submittedName>
</protein>
<dbReference type="Pfam" id="PF18962">
    <property type="entry name" value="Por_Secre_tail"/>
    <property type="match status" value="1"/>
</dbReference>
<dbReference type="CDD" id="cd15482">
    <property type="entry name" value="Sialidase_non-viral"/>
    <property type="match status" value="1"/>
</dbReference>
<evidence type="ECO:0000313" key="11">
    <source>
        <dbReference type="Proteomes" id="UP001255185"/>
    </source>
</evidence>
<feature type="domain" description="Sortilin N-terminal" evidence="8">
    <location>
        <begin position="161"/>
        <end position="360"/>
    </location>
</feature>
<dbReference type="PANTHER" id="PTHR43739:SF2">
    <property type="entry name" value="OLIGOXYLOGLUCAN-REDUCING END-SPECIFIC XYLOGLUCANASE-RELATED"/>
    <property type="match status" value="1"/>
</dbReference>
<evidence type="ECO:0000256" key="5">
    <source>
        <dbReference type="ARBA" id="ARBA00023295"/>
    </source>
</evidence>
<evidence type="ECO:0000256" key="4">
    <source>
        <dbReference type="ARBA" id="ARBA00023277"/>
    </source>
</evidence>
<dbReference type="RefSeq" id="WP_310027457.1">
    <property type="nucleotide sequence ID" value="NZ_JAVDVI010000013.1"/>
</dbReference>
<keyword evidence="1" id="KW-0732">Signal</keyword>
<keyword evidence="2" id="KW-0677">Repeat</keyword>
<organism evidence="10 11">
    <name type="scientific">Flavobacterium arsenatis</name>
    <dbReference type="NCBI Taxonomy" id="1484332"/>
    <lineage>
        <taxon>Bacteria</taxon>
        <taxon>Pseudomonadati</taxon>
        <taxon>Bacteroidota</taxon>
        <taxon>Flavobacteriia</taxon>
        <taxon>Flavobacteriales</taxon>
        <taxon>Flavobacteriaceae</taxon>
        <taxon>Flavobacterium</taxon>
    </lineage>
</organism>
<sequence length="845" mass="93839">MQKIIYFIVILLVSQLSFAQRNPIIVAGKPVDSDNYFEITRQLDNYWASHPNRNKKGSGFKVYQRWKELWKSLHHEDGTLFTQKEVQNLYWEARNLTPSQSMGQNNNNNEINNEIGNWIPLGPFSHTNSGSWSSGQGRVNVTLVDPNNPNTIYIGTPNGGLWKSTDHGTTWANLTDFLPTIGVSGIAVDYANSNIVYISTGDEDASDSYSSGIFKSTDGGLTWSGTGFPIWDYSTTGEIYIHPTNSNILWVVSSQGFYKSTDAGQTWTLKNGGICKEMRLKPNDPNVIYLVENNYDSGQVYIKKSINGGETFTTQTTYNDAERTAIAVTPANENYLYVLVSNANSSFKGLYRSANSGLTFVPRNTTTDIYQADQAWFDLALTVSDVDPNKIFTGCLNIWSSNNGGLSFYQVNEWSAPETPSYSHADIHDLKFFNGKLYAGTDGGIYVSDDNGTSFSDKTKNGVAIGQIYRIDVKQATGTNIAGGLQDNGGYQLVNNQWYNYHGADGMDAVVHPTLNYSLGFIQFGSGLFATLNNQVPTQSDYVASSPNEVEGNWITPLEVGAGGKLYAGFDKLFSLNPNTFQWVGETASSFTNQNIDQIKVDPNNDQRVMFSSDNRLFISNGLNPMAFTELYLPGWGDITNFAFNHQNPQILYATKSDNVLRSLNGGATWENITYNLPNSRKVDIVHQSSSDNNTIYVALSRAVYYFDDSSTTWSLLSNGLPNTTITDLEVNAVENHVLVSTYGRGIWRTSVSPNSLSVDGFEKKEASLFFYPNPVQNGYVQFNSAINEAVTVNVFDMNGRKIFQKQLDKISLETKIDVSQISTGNYIIQLISEHHLVTKKLLVK</sequence>
<keyword evidence="4" id="KW-0119">Carbohydrate metabolism</keyword>
<evidence type="ECO:0000256" key="6">
    <source>
        <dbReference type="ARBA" id="ARBA00023326"/>
    </source>
</evidence>
<dbReference type="InterPro" id="IPR052025">
    <property type="entry name" value="Xyloglucanase_GH74"/>
</dbReference>
<dbReference type="InterPro" id="IPR026444">
    <property type="entry name" value="Secre_tail"/>
</dbReference>
<name>A0ABU1TSJ8_9FLAO</name>
<dbReference type="Pfam" id="PF15902">
    <property type="entry name" value="Sortilin-Vps10"/>
    <property type="match status" value="1"/>
</dbReference>
<dbReference type="InterPro" id="IPR015943">
    <property type="entry name" value="WD40/YVTN_repeat-like_dom_sf"/>
</dbReference>
<dbReference type="PANTHER" id="PTHR43739">
    <property type="entry name" value="XYLOGLUCANASE (EUROFUNG)"/>
    <property type="match status" value="1"/>
</dbReference>
<dbReference type="NCBIfam" id="TIGR04183">
    <property type="entry name" value="Por_Secre_tail"/>
    <property type="match status" value="1"/>
</dbReference>
<dbReference type="SUPFAM" id="SSF110296">
    <property type="entry name" value="Oligoxyloglucan reducing end-specific cellobiohydrolase"/>
    <property type="match status" value="2"/>
</dbReference>
<feature type="domain" description="Secretion system C-terminal sorting" evidence="9">
    <location>
        <begin position="772"/>
        <end position="844"/>
    </location>
</feature>
<dbReference type="InterPro" id="IPR031778">
    <property type="entry name" value="Sortilin_N"/>
</dbReference>
<evidence type="ECO:0000256" key="3">
    <source>
        <dbReference type="ARBA" id="ARBA00022801"/>
    </source>
</evidence>
<dbReference type="EMBL" id="JAVDVI010000013">
    <property type="protein sequence ID" value="MDR6968831.1"/>
    <property type="molecule type" value="Genomic_DNA"/>
</dbReference>
<dbReference type="Gene3D" id="2.130.10.10">
    <property type="entry name" value="YVTN repeat-like/Quinoprotein amine dehydrogenase"/>
    <property type="match status" value="5"/>
</dbReference>
<accession>A0ABU1TSJ8</accession>
<keyword evidence="5" id="KW-0326">Glycosidase</keyword>
<dbReference type="Proteomes" id="UP001255185">
    <property type="component" value="Unassembled WGS sequence"/>
</dbReference>
<gene>
    <name evidence="10" type="ORF">J2X31_002857</name>
</gene>
<evidence type="ECO:0000256" key="7">
    <source>
        <dbReference type="ARBA" id="ARBA00037986"/>
    </source>
</evidence>
<evidence type="ECO:0000259" key="9">
    <source>
        <dbReference type="Pfam" id="PF18962"/>
    </source>
</evidence>
<evidence type="ECO:0000259" key="8">
    <source>
        <dbReference type="Pfam" id="PF15902"/>
    </source>
</evidence>
<evidence type="ECO:0000256" key="2">
    <source>
        <dbReference type="ARBA" id="ARBA00022737"/>
    </source>
</evidence>
<proteinExistence type="inferred from homology"/>
<comment type="similarity">
    <text evidence="7">Belongs to the glycosyl hydrolase 74 family.</text>
</comment>
<reference evidence="10 11" key="1">
    <citation type="submission" date="2023-07" db="EMBL/GenBank/DDBJ databases">
        <title>Sorghum-associated microbial communities from plants grown in Nebraska, USA.</title>
        <authorList>
            <person name="Schachtman D."/>
        </authorList>
    </citation>
    <scope>NUCLEOTIDE SEQUENCE [LARGE SCALE GENOMIC DNA]</scope>
    <source>
        <strain evidence="10 11">3773</strain>
    </source>
</reference>
<evidence type="ECO:0000256" key="1">
    <source>
        <dbReference type="ARBA" id="ARBA00022729"/>
    </source>
</evidence>
<keyword evidence="11" id="KW-1185">Reference proteome</keyword>
<comment type="caution">
    <text evidence="10">The sequence shown here is derived from an EMBL/GenBank/DDBJ whole genome shotgun (WGS) entry which is preliminary data.</text>
</comment>